<evidence type="ECO:0000256" key="7">
    <source>
        <dbReference type="SAM" id="MobiDB-lite"/>
    </source>
</evidence>
<dbReference type="SUPFAM" id="SSF103473">
    <property type="entry name" value="MFS general substrate transporter"/>
    <property type="match status" value="1"/>
</dbReference>
<evidence type="ECO:0000256" key="4">
    <source>
        <dbReference type="ARBA" id="ARBA00022847"/>
    </source>
</evidence>
<gene>
    <name evidence="10" type="primary">LOC118408578</name>
</gene>
<organism evidence="9 10">
    <name type="scientific">Branchiostoma floridae</name>
    <name type="common">Florida lancelet</name>
    <name type="synonym">Amphioxus</name>
    <dbReference type="NCBI Taxonomy" id="7739"/>
    <lineage>
        <taxon>Eukaryota</taxon>
        <taxon>Metazoa</taxon>
        <taxon>Chordata</taxon>
        <taxon>Cephalochordata</taxon>
        <taxon>Leptocardii</taxon>
        <taxon>Amphioxiformes</taxon>
        <taxon>Branchiostomatidae</taxon>
        <taxon>Branchiostoma</taxon>
    </lineage>
</organism>
<dbReference type="Proteomes" id="UP000001554">
    <property type="component" value="Unplaced"/>
</dbReference>
<dbReference type="FunFam" id="1.20.1250.20:FF:000003">
    <property type="entry name" value="Solute carrier family 17 member 3"/>
    <property type="match status" value="1"/>
</dbReference>
<keyword evidence="9" id="KW-1185">Reference proteome</keyword>
<keyword evidence="4" id="KW-0769">Symport</keyword>
<dbReference type="OrthoDB" id="2985014at2759"/>
<evidence type="ECO:0000313" key="10">
    <source>
        <dbReference type="RefSeq" id="XP_035665278.1"/>
    </source>
</evidence>
<feature type="transmembrane region" description="Helical" evidence="8">
    <location>
        <begin position="107"/>
        <end position="131"/>
    </location>
</feature>
<proteinExistence type="predicted"/>
<keyword evidence="6 8" id="KW-0472">Membrane</keyword>
<feature type="transmembrane region" description="Helical" evidence="8">
    <location>
        <begin position="201"/>
        <end position="227"/>
    </location>
</feature>
<dbReference type="InterPro" id="IPR050382">
    <property type="entry name" value="MFS_Na/Anion_cotransporter"/>
</dbReference>
<keyword evidence="2" id="KW-0813">Transport</keyword>
<accession>A0A9J7KLK9</accession>
<dbReference type="RefSeq" id="XP_035665278.1">
    <property type="nucleotide sequence ID" value="XM_035809385.1"/>
</dbReference>
<dbReference type="GO" id="GO:0015293">
    <property type="term" value="F:symporter activity"/>
    <property type="evidence" value="ECO:0007669"/>
    <property type="project" value="UniProtKB-KW"/>
</dbReference>
<evidence type="ECO:0000256" key="1">
    <source>
        <dbReference type="ARBA" id="ARBA00004141"/>
    </source>
</evidence>
<feature type="transmembrane region" description="Helical" evidence="8">
    <location>
        <begin position="169"/>
        <end position="189"/>
    </location>
</feature>
<feature type="transmembrane region" description="Helical" evidence="8">
    <location>
        <begin position="239"/>
        <end position="258"/>
    </location>
</feature>
<dbReference type="GO" id="GO:0022857">
    <property type="term" value="F:transmembrane transporter activity"/>
    <property type="evidence" value="ECO:0000318"/>
    <property type="project" value="GO_Central"/>
</dbReference>
<evidence type="ECO:0000256" key="5">
    <source>
        <dbReference type="ARBA" id="ARBA00022989"/>
    </source>
</evidence>
<evidence type="ECO:0000313" key="9">
    <source>
        <dbReference type="Proteomes" id="UP000001554"/>
    </source>
</evidence>
<feature type="region of interest" description="Disordered" evidence="7">
    <location>
        <begin position="268"/>
        <end position="289"/>
    </location>
</feature>
<keyword evidence="3 8" id="KW-0812">Transmembrane</keyword>
<dbReference type="PANTHER" id="PTHR11662">
    <property type="entry name" value="SOLUTE CARRIER FAMILY 17"/>
    <property type="match status" value="1"/>
</dbReference>
<evidence type="ECO:0000256" key="8">
    <source>
        <dbReference type="SAM" id="Phobius"/>
    </source>
</evidence>
<sequence>MSRLTTAVTNNAQRLSNIKWDWDVKLELDTSDKKERQNIYSPIRTSHLPGYWREEHYGEFLRLPSPTPRFNCRGQKFWLTVRARGKKRPCLVEQSTVNLGRLTKNGLLSALPSLLAMISMMLSSFLADYLIKRGTIPKVWIRRSFVITGVTGMVICGLVLANLSGCDPAAAVALLCLLQAFSGLTNAGFRAVHVEFAPRFSGVTFALANTAGTLPGIFAPMLVGFIVENDPTVGGWSKIFYIGAAIQAVGCVFTAVFMRTDVQPWARGEGDAKNTGPAHHKDTTTVNGHAEMTTKFLEEETNA</sequence>
<evidence type="ECO:0000256" key="3">
    <source>
        <dbReference type="ARBA" id="ARBA00022692"/>
    </source>
</evidence>
<evidence type="ECO:0000256" key="6">
    <source>
        <dbReference type="ARBA" id="ARBA00023136"/>
    </source>
</evidence>
<evidence type="ECO:0000256" key="2">
    <source>
        <dbReference type="ARBA" id="ARBA00022448"/>
    </source>
</evidence>
<comment type="subcellular location">
    <subcellularLocation>
        <location evidence="1">Membrane</location>
        <topology evidence="1">Multi-pass membrane protein</topology>
    </subcellularLocation>
</comment>
<name>A0A9J7KLK9_BRAFL</name>
<dbReference type="AlphaFoldDB" id="A0A9J7KLK9"/>
<dbReference type="InterPro" id="IPR036259">
    <property type="entry name" value="MFS_trans_sf"/>
</dbReference>
<feature type="transmembrane region" description="Helical" evidence="8">
    <location>
        <begin position="143"/>
        <end position="163"/>
    </location>
</feature>
<keyword evidence="5 8" id="KW-1133">Transmembrane helix</keyword>
<dbReference type="GeneID" id="118408578"/>
<dbReference type="Gene3D" id="1.20.1250.20">
    <property type="entry name" value="MFS general substrate transporter like domains"/>
    <property type="match status" value="1"/>
</dbReference>
<reference evidence="10" key="1">
    <citation type="submission" date="2025-08" db="UniProtKB">
        <authorList>
            <consortium name="RefSeq"/>
        </authorList>
    </citation>
    <scope>IDENTIFICATION</scope>
    <source>
        <strain evidence="10">S238N-H82</strain>
        <tissue evidence="10">Testes</tissue>
    </source>
</reference>
<dbReference type="KEGG" id="bfo:118408578"/>
<dbReference type="GO" id="GO:0016324">
    <property type="term" value="C:apical plasma membrane"/>
    <property type="evidence" value="ECO:0000318"/>
    <property type="project" value="GO_Central"/>
</dbReference>
<dbReference type="PANTHER" id="PTHR11662:SF454">
    <property type="entry name" value="SIALIN-LIKE"/>
    <property type="match status" value="1"/>
</dbReference>
<protein>
    <submittedName>
        <fullName evidence="10">Sialin-like</fullName>
    </submittedName>
</protein>